<protein>
    <submittedName>
        <fullName evidence="1">Uncharacterized protein</fullName>
    </submittedName>
</protein>
<name>A0A3L7Z4A8_9BACE</name>
<evidence type="ECO:0000313" key="1">
    <source>
        <dbReference type="EMBL" id="RLT81124.1"/>
    </source>
</evidence>
<gene>
    <name evidence="1" type="ORF">D7Y07_04780</name>
    <name evidence="2" type="ORF">E4T97_01235</name>
    <name evidence="3" type="ORF">E5356_05765</name>
</gene>
<sequence length="84" mass="9092">MFFFILFGIKFVDGAKIRKATSSAAFLLSQMFSHLCNSAVNTRSQAQLDDSSSYASSSISTFCMLIFPSAVIVIESGIYKSVCG</sequence>
<evidence type="ECO:0000313" key="3">
    <source>
        <dbReference type="EMBL" id="TGY06802.1"/>
    </source>
</evidence>
<dbReference type="Proteomes" id="UP000305751">
    <property type="component" value="Unassembled WGS sequence"/>
</dbReference>
<dbReference type="AlphaFoldDB" id="A0A3L7Z4A8"/>
<comment type="caution">
    <text evidence="1">The sequence shown here is derived from an EMBL/GenBank/DDBJ whole genome shotgun (WGS) entry which is preliminary data.</text>
</comment>
<dbReference type="Proteomes" id="UP000267159">
    <property type="component" value="Unassembled WGS sequence"/>
</dbReference>
<reference evidence="3 6" key="3">
    <citation type="submission" date="2019-04" db="EMBL/GenBank/DDBJ databases">
        <title>Microbes associate with the intestines of laboratory mice.</title>
        <authorList>
            <person name="Navarre W."/>
            <person name="Wong E."/>
            <person name="Huang K."/>
            <person name="Tropini C."/>
            <person name="Ng K."/>
            <person name="Yu B."/>
        </authorList>
    </citation>
    <scope>NUCLEOTIDE SEQUENCE [LARGE SCALE GENOMIC DNA]</scope>
    <source>
        <strain evidence="3 6">NM70_E10</strain>
    </source>
</reference>
<dbReference type="Proteomes" id="UP000298073">
    <property type="component" value="Unassembled WGS sequence"/>
</dbReference>
<proteinExistence type="predicted"/>
<dbReference type="EMBL" id="SRZA01000010">
    <property type="protein sequence ID" value="TGY06802.1"/>
    <property type="molecule type" value="Genomic_DNA"/>
</dbReference>
<evidence type="ECO:0000313" key="6">
    <source>
        <dbReference type="Proteomes" id="UP000305751"/>
    </source>
</evidence>
<reference evidence="1 4" key="1">
    <citation type="submission" date="2018-09" db="EMBL/GenBank/DDBJ databases">
        <title>Murine metabolic-syndrome-specific gut microbial biobank.</title>
        <authorList>
            <person name="Liu C."/>
        </authorList>
    </citation>
    <scope>NUCLEOTIDE SEQUENCE [LARGE SCALE GENOMIC DNA]</scope>
    <source>
        <strain evidence="1 4">0.1X-D8-26</strain>
    </source>
</reference>
<evidence type="ECO:0000313" key="4">
    <source>
        <dbReference type="Proteomes" id="UP000267159"/>
    </source>
</evidence>
<evidence type="ECO:0000313" key="2">
    <source>
        <dbReference type="EMBL" id="TFU52706.1"/>
    </source>
</evidence>
<dbReference type="EMBL" id="RAZM01000009">
    <property type="protein sequence ID" value="RLT81124.1"/>
    <property type="molecule type" value="Genomic_DNA"/>
</dbReference>
<evidence type="ECO:0000313" key="5">
    <source>
        <dbReference type="Proteomes" id="UP000298073"/>
    </source>
</evidence>
<organism evidence="1 4">
    <name type="scientific">Bacteroides acidifaciens</name>
    <dbReference type="NCBI Taxonomy" id="85831"/>
    <lineage>
        <taxon>Bacteria</taxon>
        <taxon>Pseudomonadati</taxon>
        <taxon>Bacteroidota</taxon>
        <taxon>Bacteroidia</taxon>
        <taxon>Bacteroidales</taxon>
        <taxon>Bacteroidaceae</taxon>
        <taxon>Bacteroides</taxon>
    </lineage>
</organism>
<reference evidence="2 5" key="2">
    <citation type="submission" date="2019-03" db="EMBL/GenBank/DDBJ databases">
        <title>Diversity of the mouse oral microbiome.</title>
        <authorList>
            <person name="Joseph S."/>
            <person name="Aduse-Opoku J."/>
            <person name="Curtis M."/>
            <person name="Wade W."/>
            <person name="Hashim A."/>
        </authorList>
    </citation>
    <scope>NUCLEOTIDE SEQUENCE [LARGE SCALE GENOMIC DNA]</scope>
    <source>
        <strain evidence="2 5">P2318</strain>
    </source>
</reference>
<keyword evidence="6" id="KW-1185">Reference proteome</keyword>
<accession>A0A3L7Z4A8</accession>
<dbReference type="EMBL" id="SPPV01000002">
    <property type="protein sequence ID" value="TFU52706.1"/>
    <property type="molecule type" value="Genomic_DNA"/>
</dbReference>